<keyword evidence="3" id="KW-1015">Disulfide bond</keyword>
<dbReference type="InterPro" id="IPR012336">
    <property type="entry name" value="Thioredoxin-like_fold"/>
</dbReference>
<dbReference type="Proteomes" id="UP000282985">
    <property type="component" value="Unassembled WGS sequence"/>
</dbReference>
<keyword evidence="2" id="KW-0201">Cytochrome c-type biogenesis</keyword>
<dbReference type="RefSeq" id="WP_127345069.1">
    <property type="nucleotide sequence ID" value="NZ_RJJX01000050.1"/>
</dbReference>
<dbReference type="PROSITE" id="PS51352">
    <property type="entry name" value="THIOREDOXIN_2"/>
    <property type="match status" value="1"/>
</dbReference>
<accession>A0A434AEQ0</accession>
<feature type="domain" description="Thioredoxin" evidence="6">
    <location>
        <begin position="316"/>
        <end position="454"/>
    </location>
</feature>
<keyword evidence="8" id="KW-1185">Reference proteome</keyword>
<protein>
    <recommendedName>
        <fullName evidence="6">Thioredoxin domain-containing protein</fullName>
    </recommendedName>
</protein>
<evidence type="ECO:0000256" key="4">
    <source>
        <dbReference type="ARBA" id="ARBA00023284"/>
    </source>
</evidence>
<sequence>MFRSYLLFALLLFSESIIAQSQMELHANMPAYANQSFSLLSADQGGVYIIDSTVVKSNGDLDYRWKGSTGFYRISNESEHIDMRVTSSDFSFSLKGSISDGEFRFSENDENNQYQYYLSEFNMLNNSVLDLRKELEAGIGSDSIVNEIRVELKHLQRERKILLKDLWGNHIDSWSARYVLAQQERYPDSKLTGNKAEAYYLKYFFDYFAFSDSLLVGTPVYYEKIGKYLKSSHFDELIANQSTKKIKKVIGTLYWMTELDPDSQKYMTNYLLTRYPEEKYAMVYHIVVDAYKVLNTCEYVLNSRTIQNRIYNSRSVVNGWIVPDVTLYHSLDGRVKSLSEVNSEYTLIVIWSASCVHSNELLNKINQVYYTYKDLGLEVVALSLDNNLNFWEQTVSFNNYSWINACDTDGLNGTIARQFNIYVTPSMFLIDSNMKLVAMPQTFFQLEQKLNEIL</sequence>
<dbReference type="CDD" id="cd02966">
    <property type="entry name" value="TlpA_like_family"/>
    <property type="match status" value="1"/>
</dbReference>
<dbReference type="PANTHER" id="PTHR42852">
    <property type="entry name" value="THIOL:DISULFIDE INTERCHANGE PROTEIN DSBE"/>
    <property type="match status" value="1"/>
</dbReference>
<keyword evidence="4" id="KW-0676">Redox-active center</keyword>
<feature type="signal peptide" evidence="5">
    <location>
        <begin position="1"/>
        <end position="19"/>
    </location>
</feature>
<evidence type="ECO:0000313" key="8">
    <source>
        <dbReference type="Proteomes" id="UP000282985"/>
    </source>
</evidence>
<gene>
    <name evidence="7" type="ORF">DLK05_16595</name>
</gene>
<comment type="caution">
    <text evidence="7">The sequence shown here is derived from an EMBL/GenBank/DDBJ whole genome shotgun (WGS) entry which is preliminary data.</text>
</comment>
<evidence type="ECO:0000313" key="7">
    <source>
        <dbReference type="EMBL" id="RUT72812.1"/>
    </source>
</evidence>
<dbReference type="InterPro" id="IPR036249">
    <property type="entry name" value="Thioredoxin-like_sf"/>
</dbReference>
<proteinExistence type="predicted"/>
<keyword evidence="5" id="KW-0732">Signal</keyword>
<evidence type="ECO:0000259" key="6">
    <source>
        <dbReference type="PROSITE" id="PS51352"/>
    </source>
</evidence>
<evidence type="ECO:0000256" key="3">
    <source>
        <dbReference type="ARBA" id="ARBA00023157"/>
    </source>
</evidence>
<evidence type="ECO:0000256" key="2">
    <source>
        <dbReference type="ARBA" id="ARBA00022748"/>
    </source>
</evidence>
<dbReference type="OrthoDB" id="1114096at2"/>
<dbReference type="InterPro" id="IPR050553">
    <property type="entry name" value="Thioredoxin_ResA/DsbE_sf"/>
</dbReference>
<evidence type="ECO:0000256" key="1">
    <source>
        <dbReference type="ARBA" id="ARBA00004196"/>
    </source>
</evidence>
<dbReference type="InterPro" id="IPR013766">
    <property type="entry name" value="Thioredoxin_domain"/>
</dbReference>
<dbReference type="GO" id="GO:0030313">
    <property type="term" value="C:cell envelope"/>
    <property type="evidence" value="ECO:0007669"/>
    <property type="project" value="UniProtKB-SubCell"/>
</dbReference>
<dbReference type="Pfam" id="PF13905">
    <property type="entry name" value="Thioredoxin_8"/>
    <property type="match status" value="1"/>
</dbReference>
<organism evidence="7 8">
    <name type="scientific">Ancylomarina longa</name>
    <dbReference type="NCBI Taxonomy" id="2487017"/>
    <lineage>
        <taxon>Bacteria</taxon>
        <taxon>Pseudomonadati</taxon>
        <taxon>Bacteroidota</taxon>
        <taxon>Bacteroidia</taxon>
        <taxon>Marinilabiliales</taxon>
        <taxon>Marinifilaceae</taxon>
        <taxon>Ancylomarina</taxon>
    </lineage>
</organism>
<evidence type="ECO:0000256" key="5">
    <source>
        <dbReference type="SAM" id="SignalP"/>
    </source>
</evidence>
<dbReference type="SUPFAM" id="SSF52833">
    <property type="entry name" value="Thioredoxin-like"/>
    <property type="match status" value="1"/>
</dbReference>
<dbReference type="Gene3D" id="3.40.30.10">
    <property type="entry name" value="Glutaredoxin"/>
    <property type="match status" value="1"/>
</dbReference>
<feature type="chain" id="PRO_5019558764" description="Thioredoxin domain-containing protein" evidence="5">
    <location>
        <begin position="20"/>
        <end position="454"/>
    </location>
</feature>
<dbReference type="EMBL" id="RJJX01000050">
    <property type="protein sequence ID" value="RUT72812.1"/>
    <property type="molecule type" value="Genomic_DNA"/>
</dbReference>
<name>A0A434AEQ0_9BACT</name>
<reference evidence="7 8" key="1">
    <citation type="submission" date="2018-11" db="EMBL/GenBank/DDBJ databases">
        <title>Parancylomarina longa gen. nov., sp. nov., isolated from sediments of southern Okinawa.</title>
        <authorList>
            <person name="Fu T."/>
        </authorList>
    </citation>
    <scope>NUCLEOTIDE SEQUENCE [LARGE SCALE GENOMIC DNA]</scope>
    <source>
        <strain evidence="7 8">T3-2 S1-C</strain>
    </source>
</reference>
<dbReference type="PANTHER" id="PTHR42852:SF6">
    <property type="entry name" value="THIOL:DISULFIDE INTERCHANGE PROTEIN DSBE"/>
    <property type="match status" value="1"/>
</dbReference>
<dbReference type="GO" id="GO:0017004">
    <property type="term" value="P:cytochrome complex assembly"/>
    <property type="evidence" value="ECO:0007669"/>
    <property type="project" value="UniProtKB-KW"/>
</dbReference>
<dbReference type="AlphaFoldDB" id="A0A434AEQ0"/>
<comment type="subcellular location">
    <subcellularLocation>
        <location evidence="1">Cell envelope</location>
    </subcellularLocation>
</comment>